<dbReference type="EMBL" id="CM044704">
    <property type="protein sequence ID" value="KAI5666491.1"/>
    <property type="molecule type" value="Genomic_DNA"/>
</dbReference>
<proteinExistence type="predicted"/>
<name>A0ACC0B1I5_CATRO</name>
<accession>A0ACC0B1I5</accession>
<gene>
    <name evidence="1" type="ORF">M9H77_16344</name>
</gene>
<organism evidence="1 2">
    <name type="scientific">Catharanthus roseus</name>
    <name type="common">Madagascar periwinkle</name>
    <name type="synonym">Vinca rosea</name>
    <dbReference type="NCBI Taxonomy" id="4058"/>
    <lineage>
        <taxon>Eukaryota</taxon>
        <taxon>Viridiplantae</taxon>
        <taxon>Streptophyta</taxon>
        <taxon>Embryophyta</taxon>
        <taxon>Tracheophyta</taxon>
        <taxon>Spermatophyta</taxon>
        <taxon>Magnoliopsida</taxon>
        <taxon>eudicotyledons</taxon>
        <taxon>Gunneridae</taxon>
        <taxon>Pentapetalae</taxon>
        <taxon>asterids</taxon>
        <taxon>lamiids</taxon>
        <taxon>Gentianales</taxon>
        <taxon>Apocynaceae</taxon>
        <taxon>Rauvolfioideae</taxon>
        <taxon>Vinceae</taxon>
        <taxon>Catharanthinae</taxon>
        <taxon>Catharanthus</taxon>
    </lineage>
</organism>
<sequence>MAITQMVSDEPLMLYPSVKEDDHDNDHSDKDYAISNESDDDNNPDGEEEDISTPVNPSSQWFSGAPYDYTQSRAFLDMGSGEQIDDLIESSTIRLLDWSHAMIDIQLI</sequence>
<keyword evidence="2" id="KW-1185">Reference proteome</keyword>
<comment type="caution">
    <text evidence="1">The sequence shown here is derived from an EMBL/GenBank/DDBJ whole genome shotgun (WGS) entry which is preliminary data.</text>
</comment>
<evidence type="ECO:0000313" key="2">
    <source>
        <dbReference type="Proteomes" id="UP001060085"/>
    </source>
</evidence>
<dbReference type="Proteomes" id="UP001060085">
    <property type="component" value="Linkage Group LG04"/>
</dbReference>
<evidence type="ECO:0000313" key="1">
    <source>
        <dbReference type="EMBL" id="KAI5666491.1"/>
    </source>
</evidence>
<protein>
    <submittedName>
        <fullName evidence="1">Uncharacterized protein</fullName>
    </submittedName>
</protein>
<reference evidence="2" key="1">
    <citation type="journal article" date="2023" name="Nat. Plants">
        <title>Single-cell RNA sequencing provides a high-resolution roadmap for understanding the multicellular compartmentation of specialized metabolism.</title>
        <authorList>
            <person name="Sun S."/>
            <person name="Shen X."/>
            <person name="Li Y."/>
            <person name="Li Y."/>
            <person name="Wang S."/>
            <person name="Li R."/>
            <person name="Zhang H."/>
            <person name="Shen G."/>
            <person name="Guo B."/>
            <person name="Wei J."/>
            <person name="Xu J."/>
            <person name="St-Pierre B."/>
            <person name="Chen S."/>
            <person name="Sun C."/>
        </authorList>
    </citation>
    <scope>NUCLEOTIDE SEQUENCE [LARGE SCALE GENOMIC DNA]</scope>
</reference>